<dbReference type="SUPFAM" id="SSF48150">
    <property type="entry name" value="DNA-glycosylase"/>
    <property type="match status" value="1"/>
</dbReference>
<dbReference type="InterPro" id="IPR011257">
    <property type="entry name" value="DNA_glycosylase"/>
</dbReference>
<gene>
    <name evidence="1" type="ORF">PAA8504_02829</name>
</gene>
<dbReference type="GO" id="GO:0003824">
    <property type="term" value="F:catalytic activity"/>
    <property type="evidence" value="ECO:0007669"/>
    <property type="project" value="InterPro"/>
</dbReference>
<name>A0A2R8BY25_9RHOB</name>
<dbReference type="EMBL" id="ONZF01000006">
    <property type="protein sequence ID" value="SPJ24986.1"/>
    <property type="molecule type" value="Genomic_DNA"/>
</dbReference>
<evidence type="ECO:0000313" key="1">
    <source>
        <dbReference type="EMBL" id="SPJ24986.1"/>
    </source>
</evidence>
<dbReference type="OrthoDB" id="3078554at2"/>
<organism evidence="1 2">
    <name type="scientific">Palleronia abyssalis</name>
    <dbReference type="NCBI Taxonomy" id="1501240"/>
    <lineage>
        <taxon>Bacteria</taxon>
        <taxon>Pseudomonadati</taxon>
        <taxon>Pseudomonadota</taxon>
        <taxon>Alphaproteobacteria</taxon>
        <taxon>Rhodobacterales</taxon>
        <taxon>Roseobacteraceae</taxon>
        <taxon>Palleronia</taxon>
    </lineage>
</organism>
<dbReference type="Proteomes" id="UP000244912">
    <property type="component" value="Unassembled WGS sequence"/>
</dbReference>
<dbReference type="GO" id="GO:0006281">
    <property type="term" value="P:DNA repair"/>
    <property type="evidence" value="ECO:0007669"/>
    <property type="project" value="InterPro"/>
</dbReference>
<dbReference type="RefSeq" id="WP_108894794.1">
    <property type="nucleotide sequence ID" value="NZ_ONZF01000006.1"/>
</dbReference>
<dbReference type="AlphaFoldDB" id="A0A2R8BY25"/>
<reference evidence="1 2" key="1">
    <citation type="submission" date="2018-03" db="EMBL/GenBank/DDBJ databases">
        <authorList>
            <person name="Keele B.F."/>
        </authorList>
    </citation>
    <scope>NUCLEOTIDE SEQUENCE [LARGE SCALE GENOMIC DNA]</scope>
    <source>
        <strain evidence="1 2">CECT 8504</strain>
    </source>
</reference>
<accession>A0A2R8BY25</accession>
<evidence type="ECO:0000313" key="2">
    <source>
        <dbReference type="Proteomes" id="UP000244912"/>
    </source>
</evidence>
<sequence length="211" mass="22755">MSQQDIVDRLIAGQGTLFSEGMGLDLTRDSAKDYFGWLVGCTLLASRISSGLAEQAGRALNDQGFLDPDRLAGAEYWDVVRCLNENGYARYDESTAGYIQETAKMALDRYDGDIRGMLDPDPDTVLDRLQQAKGVGKVGANIYAREAQIVWDVFYPRLDGPAAKEAEALGLTTDHGALASMAGSRERFTRLAAALTRAALDGPAPSVEDAT</sequence>
<protein>
    <recommendedName>
        <fullName evidence="3">HhH-GPD domain-containing protein</fullName>
    </recommendedName>
</protein>
<dbReference type="Gene3D" id="1.10.340.30">
    <property type="entry name" value="Hypothetical protein, domain 2"/>
    <property type="match status" value="1"/>
</dbReference>
<keyword evidence="2" id="KW-1185">Reference proteome</keyword>
<proteinExistence type="predicted"/>
<evidence type="ECO:0008006" key="3">
    <source>
        <dbReference type="Google" id="ProtNLM"/>
    </source>
</evidence>